<feature type="domain" description="N-acetyltransferase" evidence="1">
    <location>
        <begin position="117"/>
        <end position="245"/>
    </location>
</feature>
<dbReference type="Gene3D" id="3.40.630.30">
    <property type="match status" value="1"/>
</dbReference>
<evidence type="ECO:0000259" key="1">
    <source>
        <dbReference type="PROSITE" id="PS51186"/>
    </source>
</evidence>
<dbReference type="CDD" id="cd04301">
    <property type="entry name" value="NAT_SF"/>
    <property type="match status" value="1"/>
</dbReference>
<dbReference type="Pfam" id="PF00583">
    <property type="entry name" value="Acetyltransf_1"/>
    <property type="match status" value="1"/>
</dbReference>
<gene>
    <name evidence="2" type="ORF">AsAng_0033530</name>
</gene>
<reference evidence="2" key="1">
    <citation type="submission" date="2022-09" db="EMBL/GenBank/DDBJ databases">
        <title>Aureispira anguillicida sp. nov., isolated from Leptocephalus of Japanese eel Anguilla japonica.</title>
        <authorList>
            <person name="Yuasa K."/>
            <person name="Mekata T."/>
            <person name="Ikunari K."/>
        </authorList>
    </citation>
    <scope>NUCLEOTIDE SEQUENCE</scope>
    <source>
        <strain evidence="2">EL160426</strain>
    </source>
</reference>
<accession>A0A915YGB5</accession>
<dbReference type="SUPFAM" id="SSF55729">
    <property type="entry name" value="Acyl-CoA N-acyltransferases (Nat)"/>
    <property type="match status" value="1"/>
</dbReference>
<evidence type="ECO:0000313" key="2">
    <source>
        <dbReference type="EMBL" id="BDS12629.1"/>
    </source>
</evidence>
<name>A0A915YGB5_9BACT</name>
<dbReference type="EMBL" id="AP026867">
    <property type="protein sequence ID" value="BDS12629.1"/>
    <property type="molecule type" value="Genomic_DNA"/>
</dbReference>
<dbReference type="RefSeq" id="WP_264787992.1">
    <property type="nucleotide sequence ID" value="NZ_AP026867.1"/>
</dbReference>
<dbReference type="Proteomes" id="UP001060919">
    <property type="component" value="Chromosome"/>
</dbReference>
<sequence>MQKSILQNANLANLTDLWRIGSSAFQSYYSNADFDYCWINDAAWPNRLWFHQMPNSESILKAKKVIHQAPFSLTIPYWDIYPQDSQPLLIQEGFEAYFEQMAMVLKLENQYSISKKFKLQKVTQESEAKQWTDLFIQAFRYRISPLTILKNRSFSYYIAYYENQAIGTALTNPTHNNIGVHAIGVPPQHRRKGLAALIMQQLINWAVQEKRDYMTLQASNMGKGLYLKLGFEEQFLITNYRLPKQ</sequence>
<protein>
    <submittedName>
        <fullName evidence="2">GNAT family N-acetyltransferase</fullName>
    </submittedName>
</protein>
<proteinExistence type="predicted"/>
<dbReference type="InterPro" id="IPR000182">
    <property type="entry name" value="GNAT_dom"/>
</dbReference>
<dbReference type="InterPro" id="IPR016181">
    <property type="entry name" value="Acyl_CoA_acyltransferase"/>
</dbReference>
<dbReference type="GO" id="GO:0016747">
    <property type="term" value="F:acyltransferase activity, transferring groups other than amino-acyl groups"/>
    <property type="evidence" value="ECO:0007669"/>
    <property type="project" value="InterPro"/>
</dbReference>
<dbReference type="AlphaFoldDB" id="A0A915YGB5"/>
<keyword evidence="3" id="KW-1185">Reference proteome</keyword>
<organism evidence="2 3">
    <name type="scientific">Aureispira anguillae</name>
    <dbReference type="NCBI Taxonomy" id="2864201"/>
    <lineage>
        <taxon>Bacteria</taxon>
        <taxon>Pseudomonadati</taxon>
        <taxon>Bacteroidota</taxon>
        <taxon>Saprospiria</taxon>
        <taxon>Saprospirales</taxon>
        <taxon>Saprospiraceae</taxon>
        <taxon>Aureispira</taxon>
    </lineage>
</organism>
<dbReference type="KEGG" id="aup:AsAng_0033530"/>
<evidence type="ECO:0000313" key="3">
    <source>
        <dbReference type="Proteomes" id="UP001060919"/>
    </source>
</evidence>
<dbReference type="PROSITE" id="PS51186">
    <property type="entry name" value="GNAT"/>
    <property type="match status" value="1"/>
</dbReference>